<comment type="caution">
    <text evidence="2">The sequence shown here is derived from an EMBL/GenBank/DDBJ whole genome shotgun (WGS) entry which is preliminary data.</text>
</comment>
<protein>
    <recommendedName>
        <fullName evidence="1">Polymerase beta nucleotidyltransferase domain-containing protein</fullName>
    </recommendedName>
</protein>
<keyword evidence="3" id="KW-1185">Reference proteome</keyword>
<gene>
    <name evidence="2" type="ORF">PTI45_04089</name>
</gene>
<organism evidence="2 3">
    <name type="scientific">Paenibacillus nuruki</name>
    <dbReference type="NCBI Taxonomy" id="1886670"/>
    <lineage>
        <taxon>Bacteria</taxon>
        <taxon>Bacillati</taxon>
        <taxon>Bacillota</taxon>
        <taxon>Bacilli</taxon>
        <taxon>Bacillales</taxon>
        <taxon>Paenibacillaceae</taxon>
        <taxon>Paenibacillus</taxon>
    </lineage>
</organism>
<dbReference type="AlphaFoldDB" id="A0A1E3KXH7"/>
<proteinExistence type="predicted"/>
<evidence type="ECO:0000313" key="3">
    <source>
        <dbReference type="Proteomes" id="UP000094578"/>
    </source>
</evidence>
<dbReference type="EMBL" id="MDER01000086">
    <property type="protein sequence ID" value="ODP26249.1"/>
    <property type="molecule type" value="Genomic_DNA"/>
</dbReference>
<name>A0A1E3KXH7_9BACL</name>
<dbReference type="InterPro" id="IPR043519">
    <property type="entry name" value="NT_sf"/>
</dbReference>
<dbReference type="Pfam" id="PF18765">
    <property type="entry name" value="Polbeta"/>
    <property type="match status" value="1"/>
</dbReference>
<dbReference type="InterPro" id="IPR041633">
    <property type="entry name" value="Polbeta"/>
</dbReference>
<dbReference type="Proteomes" id="UP000094578">
    <property type="component" value="Unassembled WGS sequence"/>
</dbReference>
<reference evidence="2 3" key="1">
    <citation type="submission" date="2016-08" db="EMBL/GenBank/DDBJ databases">
        <title>Genome sequencing of Paenibacillus sp. TI45-13ar, isolated from Korean traditional nuruk.</title>
        <authorList>
            <person name="Kim S.-J."/>
        </authorList>
    </citation>
    <scope>NUCLEOTIDE SEQUENCE [LARGE SCALE GENOMIC DNA]</scope>
    <source>
        <strain evidence="2 3">TI45-13ar</strain>
    </source>
</reference>
<dbReference type="SUPFAM" id="SSF81301">
    <property type="entry name" value="Nucleotidyltransferase"/>
    <property type="match status" value="1"/>
</dbReference>
<feature type="domain" description="Polymerase beta nucleotidyltransferase" evidence="1">
    <location>
        <begin position="64"/>
        <end position="150"/>
    </location>
</feature>
<dbReference type="Gene3D" id="3.30.460.10">
    <property type="entry name" value="Beta Polymerase, domain 2"/>
    <property type="match status" value="1"/>
</dbReference>
<sequence length="222" mass="25604">MALHVPNHITEQLRIFLRENGIDSSRMVIDIDSSMIAERNEHIGPAKEDLELAQQISRDMSLMEERITKIYLFGSKAKGISHAKSDFDFYVEYLGNGIEEDEYDILYASLVTIALKYIPDAKFDIVLGTIGQYDGQTFMNSIEREGIQLYGCEAYGVTLAKYNTLGRYPDDNRHFSHRDHASAERALTHIRNEMIRISLDQRVEFLGYDYIDYNSSRNDTRL</sequence>
<evidence type="ECO:0000313" key="2">
    <source>
        <dbReference type="EMBL" id="ODP26249.1"/>
    </source>
</evidence>
<evidence type="ECO:0000259" key="1">
    <source>
        <dbReference type="Pfam" id="PF18765"/>
    </source>
</evidence>
<accession>A0A1E3KXH7</accession>